<dbReference type="PANTHER" id="PTHR47691">
    <property type="entry name" value="REGULATOR-RELATED"/>
    <property type="match status" value="1"/>
</dbReference>
<reference evidence="7" key="1">
    <citation type="submission" date="2024-05" db="EMBL/GenBank/DDBJ databases">
        <title>Whole genome shotgun sequence of Streptomyces hydrogenans NBRC 13475.</title>
        <authorList>
            <person name="Komaki H."/>
            <person name="Tamura T."/>
        </authorList>
    </citation>
    <scope>NUCLEOTIDE SEQUENCE</scope>
    <source>
        <strain evidence="7">NBRC 13475</strain>
    </source>
</reference>
<dbReference type="InterPro" id="IPR036388">
    <property type="entry name" value="WH-like_DNA-bd_sf"/>
</dbReference>
<dbReference type="InterPro" id="IPR001867">
    <property type="entry name" value="OmpR/PhoB-type_DNA-bd"/>
</dbReference>
<dbReference type="Proteomes" id="UP001052739">
    <property type="component" value="Unassembled WGS sequence"/>
</dbReference>
<dbReference type="PROSITE" id="PS51755">
    <property type="entry name" value="OMPR_PHOB"/>
    <property type="match status" value="1"/>
</dbReference>
<keyword evidence="2" id="KW-0902">Two-component regulatory system</keyword>
<protein>
    <submittedName>
        <fullName evidence="7">SARP family transcriptional regulator</fullName>
    </submittedName>
</protein>
<comment type="similarity">
    <text evidence="1">Belongs to the AfsR/DnrI/RedD regulatory family.</text>
</comment>
<feature type="DNA-binding region" description="OmpR/PhoB-type" evidence="4">
    <location>
        <begin position="1"/>
        <end position="86"/>
    </location>
</feature>
<name>A0ABQ3PM70_9ACTN</name>
<feature type="domain" description="OmpR/PhoB-type" evidence="6">
    <location>
        <begin position="1"/>
        <end position="86"/>
    </location>
</feature>
<dbReference type="PRINTS" id="PR00364">
    <property type="entry name" value="DISEASERSIST"/>
</dbReference>
<dbReference type="EMBL" id="BNDW01000102">
    <property type="protein sequence ID" value="GHI26112.1"/>
    <property type="molecule type" value="Genomic_DNA"/>
</dbReference>
<dbReference type="Pfam" id="PF03704">
    <property type="entry name" value="BTAD"/>
    <property type="match status" value="1"/>
</dbReference>
<feature type="region of interest" description="Disordered" evidence="5">
    <location>
        <begin position="1082"/>
        <end position="1103"/>
    </location>
</feature>
<dbReference type="CDD" id="cd15831">
    <property type="entry name" value="BTAD"/>
    <property type="match status" value="1"/>
</dbReference>
<accession>A0ABQ3PM70</accession>
<dbReference type="Gene3D" id="1.25.40.10">
    <property type="entry name" value="Tetratricopeptide repeat domain"/>
    <property type="match status" value="2"/>
</dbReference>
<dbReference type="SUPFAM" id="SSF52540">
    <property type="entry name" value="P-loop containing nucleoside triphosphate hydrolases"/>
    <property type="match status" value="1"/>
</dbReference>
<evidence type="ECO:0000313" key="7">
    <source>
        <dbReference type="EMBL" id="GHI26112.1"/>
    </source>
</evidence>
<evidence type="ECO:0000259" key="6">
    <source>
        <dbReference type="PROSITE" id="PS51755"/>
    </source>
</evidence>
<dbReference type="InterPro" id="IPR027417">
    <property type="entry name" value="P-loop_NTPase"/>
</dbReference>
<dbReference type="SUPFAM" id="SSF48452">
    <property type="entry name" value="TPR-like"/>
    <property type="match status" value="2"/>
</dbReference>
<evidence type="ECO:0000313" key="8">
    <source>
        <dbReference type="Proteomes" id="UP001052739"/>
    </source>
</evidence>
<dbReference type="Gene3D" id="1.10.10.10">
    <property type="entry name" value="Winged helix-like DNA-binding domain superfamily/Winged helix DNA-binding domain"/>
    <property type="match status" value="1"/>
</dbReference>
<keyword evidence="8" id="KW-1185">Reference proteome</keyword>
<evidence type="ECO:0000256" key="3">
    <source>
        <dbReference type="ARBA" id="ARBA00023125"/>
    </source>
</evidence>
<sequence length="1103" mass="116317">MLGPVAVWDDDGVEVVVPEAKVRTLLALLLAHEGGTVAADRLVDVLWSTRLPAHPSGALQARVSQLRRVLGKERVVRRPPGYLLDARPEEVDASRFRALVAQAAAAPAPGDRAALLTEALGLWRGPAFADVADLGPAGPAAARLDEERLTAQEERARALLAAGAGAALAGELAGLVAAHPLRESLHALRLRALYAAGRQGEALAAYEELRGRLAEELGVDPGPELASLHTALLRHAPELAVRAPSSTPDAPDPSLVPLVPPAPLVSLIPLAPPVPTTPPAPAAVEPLPSPLTPLIGRDALVSHVRRTLGASRQVTLTGPGGVGKTRVAVASARGAGTDAWLVEFAGVRAGTAADLAQVVAAALGLRDDARTTAPGTAPLSALGHLAGALRDRRGLLVLDNCEHVVDAAAELAARLLAAAPGVRVLATSQEPLGLSGETVVPVEPLAAPDAVRLFTERAAASAPDFPADPAAVGPEDRTAVEEICRRLDGIPLALELAATRVRALGVRELADRLGDRFRLLAGRRRGGPARQRTLRAVIDWSWELLSPPERVVLSRLAVFGEGGDLAAVTAVATGDGVPDGEVWELVGRLVDRSLVTVADGPYGPRYRLLESVAAYALERLTERAEADAVRERHLAHYLDLAERAEPELRGPDQRARLDRLDAEAGHLRAALDTALSRSGDGVPAARLARALAWWWLLRGRLTEARRSLRAVLDAHPDPFSERHELLLLHRAFALLTEGRDADDTPVPADACGRRARAGWLCAYGLFSAGAPEEAEAVNSRALERFEELGDAWGEAAALSLRARLALDRGDLAGLGRDGADSARAFRELGDRWGELQTVSALATLAEIRGAYEEAAGRQREGLRMARELGLTAEVSARLSGLGRLALLDRDWDRARELHGQALAMAAEQGHAYGEIHARMGLALGARRSGDLAAAEHHLLLLRDRFAQASSPAGEHLRHAELGFLTELGGRHDEALGHHLRGLAVARTLAEPRALALSLEGLAGALAPHSPAEAAALLGAADAERRTVDAPLPTAERADVDRITAALHASLGPTAFHTASARGALAGGEATLARLRDLLTAPGRPVDRARERDRGRTVRVRRGS</sequence>
<dbReference type="SUPFAM" id="SSF46894">
    <property type="entry name" value="C-terminal effector domain of the bipartite response regulators"/>
    <property type="match status" value="1"/>
</dbReference>
<keyword evidence="3 4" id="KW-0238">DNA-binding</keyword>
<dbReference type="SMART" id="SM01043">
    <property type="entry name" value="BTAD"/>
    <property type="match status" value="1"/>
</dbReference>
<evidence type="ECO:0000256" key="4">
    <source>
        <dbReference type="PROSITE-ProRule" id="PRU01091"/>
    </source>
</evidence>
<dbReference type="InterPro" id="IPR011990">
    <property type="entry name" value="TPR-like_helical_dom_sf"/>
</dbReference>
<dbReference type="InterPro" id="IPR058852">
    <property type="entry name" value="HTH_77"/>
</dbReference>
<dbReference type="InterPro" id="IPR016032">
    <property type="entry name" value="Sig_transdc_resp-reg_C-effctor"/>
</dbReference>
<evidence type="ECO:0000256" key="2">
    <source>
        <dbReference type="ARBA" id="ARBA00023012"/>
    </source>
</evidence>
<dbReference type="InterPro" id="IPR005158">
    <property type="entry name" value="BTAD"/>
</dbReference>
<proteinExistence type="inferred from homology"/>
<gene>
    <name evidence="7" type="ORF">Shyd_74830</name>
</gene>
<comment type="caution">
    <text evidence="7">The sequence shown here is derived from an EMBL/GenBank/DDBJ whole genome shotgun (WGS) entry which is preliminary data.</text>
</comment>
<dbReference type="Pfam" id="PF25872">
    <property type="entry name" value="HTH_77"/>
    <property type="match status" value="1"/>
</dbReference>
<evidence type="ECO:0000256" key="5">
    <source>
        <dbReference type="SAM" id="MobiDB-lite"/>
    </source>
</evidence>
<dbReference type="SMART" id="SM00862">
    <property type="entry name" value="Trans_reg_C"/>
    <property type="match status" value="1"/>
</dbReference>
<organism evidence="7 8">
    <name type="scientific">Streptomyces hydrogenans</name>
    <dbReference type="NCBI Taxonomy" id="1873719"/>
    <lineage>
        <taxon>Bacteria</taxon>
        <taxon>Bacillati</taxon>
        <taxon>Actinomycetota</taxon>
        <taxon>Actinomycetes</taxon>
        <taxon>Kitasatosporales</taxon>
        <taxon>Streptomycetaceae</taxon>
        <taxon>Streptomyces</taxon>
    </lineage>
</organism>
<dbReference type="Gene3D" id="3.40.50.300">
    <property type="entry name" value="P-loop containing nucleotide triphosphate hydrolases"/>
    <property type="match status" value="1"/>
</dbReference>
<feature type="compositionally biased region" description="Basic and acidic residues" evidence="5">
    <location>
        <begin position="1084"/>
        <end position="1095"/>
    </location>
</feature>
<evidence type="ECO:0000256" key="1">
    <source>
        <dbReference type="ARBA" id="ARBA00005820"/>
    </source>
</evidence>
<dbReference type="PANTHER" id="PTHR47691:SF3">
    <property type="entry name" value="HTH-TYPE TRANSCRIPTIONAL REGULATOR RV0890C-RELATED"/>
    <property type="match status" value="1"/>
</dbReference>